<evidence type="ECO:0000256" key="6">
    <source>
        <dbReference type="ARBA" id="ARBA00023054"/>
    </source>
</evidence>
<dbReference type="EMBL" id="CAKKNE010000002">
    <property type="protein sequence ID" value="CAH0368607.1"/>
    <property type="molecule type" value="Genomic_DNA"/>
</dbReference>
<dbReference type="GO" id="GO:0015031">
    <property type="term" value="P:protein transport"/>
    <property type="evidence" value="ECO:0007669"/>
    <property type="project" value="UniProtKB-KW"/>
</dbReference>
<keyword evidence="3" id="KW-0813">Transport</keyword>
<evidence type="ECO:0000256" key="5">
    <source>
        <dbReference type="ARBA" id="ARBA00023034"/>
    </source>
</evidence>
<comment type="subcellular location">
    <subcellularLocation>
        <location evidence="1">Golgi apparatus</location>
        <location evidence="1">trans-Golgi network</location>
    </subcellularLocation>
</comment>
<evidence type="ECO:0000313" key="10">
    <source>
        <dbReference type="Proteomes" id="UP000789595"/>
    </source>
</evidence>
<evidence type="ECO:0000256" key="7">
    <source>
        <dbReference type="SAM" id="MobiDB-lite"/>
    </source>
</evidence>
<dbReference type="GO" id="GO:0000938">
    <property type="term" value="C:GARP complex"/>
    <property type="evidence" value="ECO:0007669"/>
    <property type="project" value="InterPro"/>
</dbReference>
<organism evidence="9 10">
    <name type="scientific">Pelagomonas calceolata</name>
    <dbReference type="NCBI Taxonomy" id="35677"/>
    <lineage>
        <taxon>Eukaryota</taxon>
        <taxon>Sar</taxon>
        <taxon>Stramenopiles</taxon>
        <taxon>Ochrophyta</taxon>
        <taxon>Pelagophyceae</taxon>
        <taxon>Pelagomonadales</taxon>
        <taxon>Pelagomonadaceae</taxon>
        <taxon>Pelagomonas</taxon>
    </lineage>
</organism>
<dbReference type="GO" id="GO:0042147">
    <property type="term" value="P:retrograde transport, endosome to Golgi"/>
    <property type="evidence" value="ECO:0007669"/>
    <property type="project" value="InterPro"/>
</dbReference>
<keyword evidence="4" id="KW-0653">Protein transport</keyword>
<keyword evidence="6" id="KW-0175">Coiled coil</keyword>
<gene>
    <name evidence="9" type="ORF">PECAL_2P16790</name>
</gene>
<comment type="caution">
    <text evidence="9">The sequence shown here is derived from an EMBL/GenBank/DDBJ whole genome shotgun (WGS) entry which is preliminary data.</text>
</comment>
<feature type="region of interest" description="Disordered" evidence="7">
    <location>
        <begin position="546"/>
        <end position="577"/>
    </location>
</feature>
<keyword evidence="5" id="KW-0333">Golgi apparatus</keyword>
<evidence type="ECO:0000256" key="4">
    <source>
        <dbReference type="ARBA" id="ARBA00022927"/>
    </source>
</evidence>
<accession>A0A8J2SKA8</accession>
<dbReference type="PANTHER" id="PTHR12965:SF0">
    <property type="entry name" value="VACUOLAR PROTEIN SORTING-ASSOCIATED PROTEIN 54"/>
    <property type="match status" value="1"/>
</dbReference>
<dbReference type="PANTHER" id="PTHR12965">
    <property type="entry name" value="VACUOLAR PROTEIN SORTING 54"/>
    <property type="match status" value="1"/>
</dbReference>
<name>A0A8J2SKA8_9STRA</name>
<evidence type="ECO:0000256" key="2">
    <source>
        <dbReference type="ARBA" id="ARBA00009150"/>
    </source>
</evidence>
<dbReference type="InterPro" id="IPR012501">
    <property type="entry name" value="Vps54_C"/>
</dbReference>
<keyword evidence="10" id="KW-1185">Reference proteome</keyword>
<dbReference type="Pfam" id="PF07928">
    <property type="entry name" value="Vps54"/>
    <property type="match status" value="1"/>
</dbReference>
<dbReference type="AlphaFoldDB" id="A0A8J2SKA8"/>
<evidence type="ECO:0000313" key="9">
    <source>
        <dbReference type="EMBL" id="CAH0368607.1"/>
    </source>
</evidence>
<feature type="compositionally biased region" description="Polar residues" evidence="7">
    <location>
        <begin position="1"/>
        <end position="11"/>
    </location>
</feature>
<dbReference type="GO" id="GO:0019905">
    <property type="term" value="F:syntaxin binding"/>
    <property type="evidence" value="ECO:0007669"/>
    <property type="project" value="TreeGrafter"/>
</dbReference>
<comment type="similarity">
    <text evidence="2">Belongs to the VPS54 family.</text>
</comment>
<reference evidence="9" key="1">
    <citation type="submission" date="2021-11" db="EMBL/GenBank/DDBJ databases">
        <authorList>
            <consortium name="Genoscope - CEA"/>
            <person name="William W."/>
        </authorList>
    </citation>
    <scope>NUCLEOTIDE SEQUENCE</scope>
</reference>
<proteinExistence type="inferred from homology"/>
<evidence type="ECO:0000256" key="3">
    <source>
        <dbReference type="ARBA" id="ARBA00022448"/>
    </source>
</evidence>
<dbReference type="GO" id="GO:0005829">
    <property type="term" value="C:cytosol"/>
    <property type="evidence" value="ECO:0007669"/>
    <property type="project" value="GOC"/>
</dbReference>
<dbReference type="GO" id="GO:0006896">
    <property type="term" value="P:Golgi to vacuole transport"/>
    <property type="evidence" value="ECO:0007669"/>
    <property type="project" value="TreeGrafter"/>
</dbReference>
<feature type="region of interest" description="Disordered" evidence="7">
    <location>
        <begin position="1"/>
        <end position="25"/>
    </location>
</feature>
<feature type="compositionally biased region" description="Basic and acidic residues" evidence="7">
    <location>
        <begin position="546"/>
        <end position="555"/>
    </location>
</feature>
<protein>
    <recommendedName>
        <fullName evidence="8">Vacuolar protein sorting-associated protein 54 C-terminal domain-containing protein</fullName>
    </recommendedName>
</protein>
<evidence type="ECO:0000256" key="1">
    <source>
        <dbReference type="ARBA" id="ARBA00004601"/>
    </source>
</evidence>
<evidence type="ECO:0000259" key="8">
    <source>
        <dbReference type="Pfam" id="PF07928"/>
    </source>
</evidence>
<dbReference type="InterPro" id="IPR039745">
    <property type="entry name" value="Vps54"/>
</dbReference>
<dbReference type="OrthoDB" id="10259024at2759"/>
<dbReference type="Proteomes" id="UP000789595">
    <property type="component" value="Unassembled WGS sequence"/>
</dbReference>
<sequence length="841" mass="91620">MQRGFTSSSPRDSQERPRSVEPAVPLKSVVHNPGTSSLFPSFASLFDDGPAITPRHAHELSLQRAVTSQDVAPLLNSRMRELYARFSNNQPDENVEDESTQRERAVAARKALQDVPRSFFADDASFELQNASSAFASNSSLDDAERTKQLDEAQAHLDAVEGALVAQLRDSSDDFFDALGDFRALWGQVSRTGAQVRALRTKLRDTQSDAVEGTMRVPRLACRQSNVVAFASTLRQVKEVRDASEKARALMLAEDFPETCRVIHEARETLDGPLKGVACLKHTAHHLAQFQDLALSYMGNQWTALAVINAWDGDGGVGRRSVPVSRIAPLVEGLRRAGRLPQVLQRYRQRFDEDARDLVKTVVSECAGGTDDDVCGEVAAARLAALDASAFQSCLDLCLEHLLASVCGAVALHNALSALLTSRVDPTVLIKNEPQALSEIEDDDLVRNSRDGVGELCEGVLKRVGRLVQLRKEQNARLKQSELRRVWASSLAFASSIERATGEPAFALRSALVAQARAFLEKRHSDAKAALVACLDAERWAQADVTPERQSRLDRLSQGLTNDEDDTVSDVTPPARDKRSLRAANVEGRTYKCVWSGLVLLDRILDALGAAAAFPVIASEATACVVDLARFFESRTRQLVLFAGALHSSARLRTITAKHLGLASQSLNLIEALLPHVRAALSDALQNNDSELLKEVDAVSRDYADHHRKILAKFSTIIGEVVDAAGASLSQFSYAACSGEAPFAPFVSDVAKNLTALHGVLAKQLPPSQLEEVCGDIFSLLSVRLPLLFRPAIPSSSEAKERLVEDLNFLRRAAKELDSAAAEKLRLDAFVAEVREGNKPS</sequence>
<feature type="domain" description="Vacuolar protein sorting-associated protein 54 C-terminal" evidence="8">
    <location>
        <begin position="589"/>
        <end position="719"/>
    </location>
</feature>